<organism evidence="15 16">
    <name type="scientific">Candidatus Desantisbacteria bacterium CG1_02_38_46</name>
    <dbReference type="NCBI Taxonomy" id="1817893"/>
    <lineage>
        <taxon>Bacteria</taxon>
        <taxon>Candidatus Desantisiibacteriota</taxon>
    </lineage>
</organism>
<dbReference type="InterPro" id="IPR039426">
    <property type="entry name" value="TonB-dep_rcpt-like"/>
</dbReference>
<evidence type="ECO:0000256" key="12">
    <source>
        <dbReference type="SAM" id="SignalP"/>
    </source>
</evidence>
<evidence type="ECO:0000256" key="10">
    <source>
        <dbReference type="PROSITE-ProRule" id="PRU01360"/>
    </source>
</evidence>
<keyword evidence="5 12" id="KW-0732">Signal</keyword>
<comment type="caution">
    <text evidence="15">The sequence shown here is derived from an EMBL/GenBank/DDBJ whole genome shotgun (WGS) entry which is preliminary data.</text>
</comment>
<evidence type="ECO:0000256" key="11">
    <source>
        <dbReference type="RuleBase" id="RU003357"/>
    </source>
</evidence>
<dbReference type="Gene3D" id="2.170.130.10">
    <property type="entry name" value="TonB-dependent receptor, plug domain"/>
    <property type="match status" value="1"/>
</dbReference>
<dbReference type="GO" id="GO:0015344">
    <property type="term" value="F:siderophore uptake transmembrane transporter activity"/>
    <property type="evidence" value="ECO:0007669"/>
    <property type="project" value="TreeGrafter"/>
</dbReference>
<dbReference type="Gene3D" id="2.40.170.20">
    <property type="entry name" value="TonB-dependent receptor, beta-barrel domain"/>
    <property type="match status" value="1"/>
</dbReference>
<dbReference type="Proteomes" id="UP000182278">
    <property type="component" value="Unassembled WGS sequence"/>
</dbReference>
<dbReference type="InterPro" id="IPR036942">
    <property type="entry name" value="Beta-barrel_TonB_sf"/>
</dbReference>
<keyword evidence="3 10" id="KW-1134">Transmembrane beta strand</keyword>
<feature type="chain" id="PRO_5012904729" description="TonB-dependent receptor" evidence="12">
    <location>
        <begin position="29"/>
        <end position="670"/>
    </location>
</feature>
<comment type="similarity">
    <text evidence="10 11">Belongs to the TonB-dependent receptor family.</text>
</comment>
<evidence type="ECO:0000256" key="3">
    <source>
        <dbReference type="ARBA" id="ARBA00022452"/>
    </source>
</evidence>
<evidence type="ECO:0000259" key="14">
    <source>
        <dbReference type="Pfam" id="PF07715"/>
    </source>
</evidence>
<protein>
    <recommendedName>
        <fullName evidence="17">TonB-dependent receptor</fullName>
    </recommendedName>
</protein>
<dbReference type="EMBL" id="MNUO01000108">
    <property type="protein sequence ID" value="OIN96197.1"/>
    <property type="molecule type" value="Genomic_DNA"/>
</dbReference>
<evidence type="ECO:0000256" key="6">
    <source>
        <dbReference type="ARBA" id="ARBA00023077"/>
    </source>
</evidence>
<evidence type="ECO:0000256" key="4">
    <source>
        <dbReference type="ARBA" id="ARBA00022692"/>
    </source>
</evidence>
<keyword evidence="2 10" id="KW-0813">Transport</keyword>
<accession>A0A1J4SD82</accession>
<keyword evidence="4 10" id="KW-0812">Transmembrane</keyword>
<dbReference type="InterPro" id="IPR012910">
    <property type="entry name" value="Plug_dom"/>
</dbReference>
<dbReference type="STRING" id="1817893.AUJ66_07105"/>
<evidence type="ECO:0008006" key="17">
    <source>
        <dbReference type="Google" id="ProtNLM"/>
    </source>
</evidence>
<name>A0A1J4SD82_9BACT</name>
<dbReference type="PANTHER" id="PTHR30069:SF29">
    <property type="entry name" value="HEMOGLOBIN AND HEMOGLOBIN-HAPTOGLOBIN-BINDING PROTEIN 1-RELATED"/>
    <property type="match status" value="1"/>
</dbReference>
<evidence type="ECO:0000256" key="8">
    <source>
        <dbReference type="ARBA" id="ARBA00023170"/>
    </source>
</evidence>
<dbReference type="AlphaFoldDB" id="A0A1J4SD82"/>
<evidence type="ECO:0000256" key="2">
    <source>
        <dbReference type="ARBA" id="ARBA00022448"/>
    </source>
</evidence>
<reference evidence="15 16" key="1">
    <citation type="journal article" date="2016" name="Environ. Microbiol.">
        <title>Genomic resolution of a cold subsurface aquifer community provides metabolic insights for novel microbes adapted to high CO concentrations.</title>
        <authorList>
            <person name="Probst A.J."/>
            <person name="Castelle C.J."/>
            <person name="Singh A."/>
            <person name="Brown C.T."/>
            <person name="Anantharaman K."/>
            <person name="Sharon I."/>
            <person name="Hug L.A."/>
            <person name="Burstein D."/>
            <person name="Emerson J.B."/>
            <person name="Thomas B.C."/>
            <person name="Banfield J.F."/>
        </authorList>
    </citation>
    <scope>NUCLEOTIDE SEQUENCE [LARGE SCALE GENOMIC DNA]</scope>
    <source>
        <strain evidence="15">CG1_02_38_46</strain>
    </source>
</reference>
<comment type="subcellular location">
    <subcellularLocation>
        <location evidence="1 10">Cell outer membrane</location>
        <topology evidence="1 10">Multi-pass membrane protein</topology>
    </subcellularLocation>
</comment>
<evidence type="ECO:0000256" key="5">
    <source>
        <dbReference type="ARBA" id="ARBA00022729"/>
    </source>
</evidence>
<evidence type="ECO:0000256" key="9">
    <source>
        <dbReference type="ARBA" id="ARBA00023237"/>
    </source>
</evidence>
<dbReference type="SUPFAM" id="SSF56935">
    <property type="entry name" value="Porins"/>
    <property type="match status" value="1"/>
</dbReference>
<evidence type="ECO:0000256" key="1">
    <source>
        <dbReference type="ARBA" id="ARBA00004571"/>
    </source>
</evidence>
<evidence type="ECO:0000256" key="7">
    <source>
        <dbReference type="ARBA" id="ARBA00023136"/>
    </source>
</evidence>
<dbReference type="PANTHER" id="PTHR30069">
    <property type="entry name" value="TONB-DEPENDENT OUTER MEMBRANE RECEPTOR"/>
    <property type="match status" value="1"/>
</dbReference>
<feature type="signal peptide" evidence="12">
    <location>
        <begin position="1"/>
        <end position="28"/>
    </location>
</feature>
<keyword evidence="6 11" id="KW-0798">TonB box</keyword>
<dbReference type="GO" id="GO:0044718">
    <property type="term" value="P:siderophore transmembrane transport"/>
    <property type="evidence" value="ECO:0007669"/>
    <property type="project" value="TreeGrafter"/>
</dbReference>
<evidence type="ECO:0000313" key="15">
    <source>
        <dbReference type="EMBL" id="OIN96197.1"/>
    </source>
</evidence>
<feature type="domain" description="TonB-dependent receptor-like beta-barrel" evidence="13">
    <location>
        <begin position="230"/>
        <end position="635"/>
    </location>
</feature>
<keyword evidence="7 10" id="KW-0472">Membrane</keyword>
<keyword evidence="9 10" id="KW-0998">Cell outer membrane</keyword>
<gene>
    <name evidence="15" type="ORF">AUJ66_07105</name>
</gene>
<dbReference type="GO" id="GO:0009279">
    <property type="term" value="C:cell outer membrane"/>
    <property type="evidence" value="ECO:0007669"/>
    <property type="project" value="UniProtKB-SubCell"/>
</dbReference>
<keyword evidence="8" id="KW-0675">Receptor</keyword>
<evidence type="ECO:0000313" key="16">
    <source>
        <dbReference type="Proteomes" id="UP000182278"/>
    </source>
</evidence>
<dbReference type="CDD" id="cd01347">
    <property type="entry name" value="ligand_gated_channel"/>
    <property type="match status" value="1"/>
</dbReference>
<proteinExistence type="inferred from homology"/>
<dbReference type="Pfam" id="PF07715">
    <property type="entry name" value="Plug"/>
    <property type="match status" value="1"/>
</dbReference>
<sequence length="670" mass="74706">MEKQQMVRVKRVILAGVLVFGLANQICAEESATYELGEIVVTATKLEEWTKNIPATVNVITAEEIEKSQAKSMTEVLEDVAGVSLSASDASGRNPVLTLRGVYDYNSSHVLVLVDGVPINSPDTGKPYLNAIPLNNIEKIEIVKGGNSAVWGGYAMGGVVNIITKKGKRTGAKASVSLGEWKTNIMNVSGEAVLPWDIAFSLNAGSKTSDGYRQYSNYDMQNFGGSLSKNDEKLGYKASLSFGYYNESCKYPGTLTETQWENGQYQVGDPNYWCSDGRQNNAYLRLGFEKHLPFNLCAKADINYLKKGYTFYYRKKNTPNVEKADINDVSVPGGGVQLSGEVLKNAFTLGWEMKTGYVDSRNHPANSATLEINKSTIKDKYKYTTLNYSAVYLQDMWKIFDWLNINMGIRYDALAHKIEDRKAGKEYLPKTDAWSPNFGVMFRPIAHVGLFASISQAFRLPTESQFCQTPELRPEKGINYEVGTKISTQRASVDISVYQMDVTDKIAYDTDPAGWKYRNIGAVKHQGVELSSRVKIFEGLSARISGDMIKTEIISDPKNPETIGKNFNQVPLWKVSLGLEYASREPGFVAKIDMRKVGEWYMDTKNEVTYPGYFVTDVKLSWKKNGLGYFISCNNVLDEKYCRKADISGTTKRYSPALPRTFSAGMSIEL</sequence>
<dbReference type="Pfam" id="PF00593">
    <property type="entry name" value="TonB_dep_Rec_b-barrel"/>
    <property type="match status" value="1"/>
</dbReference>
<dbReference type="InterPro" id="IPR000531">
    <property type="entry name" value="Beta-barrel_TonB"/>
</dbReference>
<feature type="domain" description="TonB-dependent receptor plug" evidence="14">
    <location>
        <begin position="51"/>
        <end position="159"/>
    </location>
</feature>
<dbReference type="InterPro" id="IPR037066">
    <property type="entry name" value="Plug_dom_sf"/>
</dbReference>
<evidence type="ECO:0000259" key="13">
    <source>
        <dbReference type="Pfam" id="PF00593"/>
    </source>
</evidence>
<dbReference type="PROSITE" id="PS52016">
    <property type="entry name" value="TONB_DEPENDENT_REC_3"/>
    <property type="match status" value="1"/>
</dbReference>